<dbReference type="HOGENOM" id="CLU_967915_0_0_1"/>
<dbReference type="KEGG" id="ptm:GSPATT00010182001"/>
<dbReference type="RefSeq" id="XP_001441346.1">
    <property type="nucleotide sequence ID" value="XM_001441309.2"/>
</dbReference>
<keyword evidence="2" id="KW-1185">Reference proteome</keyword>
<accession>A0CT32</accession>
<feature type="non-terminal residue" evidence="1">
    <location>
        <position position="288"/>
    </location>
</feature>
<dbReference type="OrthoDB" id="314592at2759"/>
<organism evidence="1 2">
    <name type="scientific">Paramecium tetraurelia</name>
    <dbReference type="NCBI Taxonomy" id="5888"/>
    <lineage>
        <taxon>Eukaryota</taxon>
        <taxon>Sar</taxon>
        <taxon>Alveolata</taxon>
        <taxon>Ciliophora</taxon>
        <taxon>Intramacronucleata</taxon>
        <taxon>Oligohymenophorea</taxon>
        <taxon>Peniculida</taxon>
        <taxon>Parameciidae</taxon>
        <taxon>Paramecium</taxon>
    </lineage>
</organism>
<reference evidence="1 2" key="1">
    <citation type="journal article" date="2006" name="Nature">
        <title>Global trends of whole-genome duplications revealed by the ciliate Paramecium tetraurelia.</title>
        <authorList>
            <consortium name="Genoscope"/>
            <person name="Aury J.-M."/>
            <person name="Jaillon O."/>
            <person name="Duret L."/>
            <person name="Noel B."/>
            <person name="Jubin C."/>
            <person name="Porcel B.M."/>
            <person name="Segurens B."/>
            <person name="Daubin V."/>
            <person name="Anthouard V."/>
            <person name="Aiach N."/>
            <person name="Arnaiz O."/>
            <person name="Billaut A."/>
            <person name="Beisson J."/>
            <person name="Blanc I."/>
            <person name="Bouhouche K."/>
            <person name="Camara F."/>
            <person name="Duharcourt S."/>
            <person name="Guigo R."/>
            <person name="Gogendeau D."/>
            <person name="Katinka M."/>
            <person name="Keller A.-M."/>
            <person name="Kissmehl R."/>
            <person name="Klotz C."/>
            <person name="Koll F."/>
            <person name="Le Moue A."/>
            <person name="Lepere C."/>
            <person name="Malinsky S."/>
            <person name="Nowacki M."/>
            <person name="Nowak J.K."/>
            <person name="Plattner H."/>
            <person name="Poulain J."/>
            <person name="Ruiz F."/>
            <person name="Serrano V."/>
            <person name="Zagulski M."/>
            <person name="Dessen P."/>
            <person name="Betermier M."/>
            <person name="Weissenbach J."/>
            <person name="Scarpelli C."/>
            <person name="Schachter V."/>
            <person name="Sperling L."/>
            <person name="Meyer E."/>
            <person name="Cohen J."/>
            <person name="Wincker P."/>
        </authorList>
    </citation>
    <scope>NUCLEOTIDE SEQUENCE [LARGE SCALE GENOMIC DNA]</scope>
    <source>
        <strain evidence="1 2">Stock d4-2</strain>
    </source>
</reference>
<gene>
    <name evidence="1" type="ORF">GSPATT00010182001</name>
</gene>
<dbReference type="Proteomes" id="UP000000600">
    <property type="component" value="Unassembled WGS sequence"/>
</dbReference>
<dbReference type="InParanoid" id="A0CT32"/>
<dbReference type="EMBL" id="CT868174">
    <property type="protein sequence ID" value="CAK73949.1"/>
    <property type="molecule type" value="Genomic_DNA"/>
</dbReference>
<protein>
    <recommendedName>
        <fullName evidence="3">Ubiquitin-like domain-containing protein</fullName>
    </recommendedName>
</protein>
<dbReference type="GeneID" id="5027131"/>
<evidence type="ECO:0000313" key="2">
    <source>
        <dbReference type="Proteomes" id="UP000000600"/>
    </source>
</evidence>
<proteinExistence type="predicted"/>
<sequence>MGVAFRPKNIQIDTLIRIELGFLSYDQLNCQVFQLEIDTLMPSLSFSHYSHDSQNLYFYSNKYKPDQIQYKYSVNCTRITILQTTNKIFRVIYEDMYHTIIQYFQIRQPPRLPTDTQTQQASLQIVKNIELISKKFNNPLVSSIISIKIVPIYGIYRVLIEFPSSYTTNIIKCVINETSSVFCDQDSLNPKRLIVYLTKYHDSELIKDPFNLTVYGMINPLELNYNSRICVILDDDNILTPLLFGNEDNLNGITQFEYLDDYVNTNIYKQLSTSDFRFSQSQARAYDQ</sequence>
<evidence type="ECO:0000313" key="1">
    <source>
        <dbReference type="EMBL" id="CAK73949.1"/>
    </source>
</evidence>
<name>A0CT32_PARTE</name>
<dbReference type="AlphaFoldDB" id="A0CT32"/>
<evidence type="ECO:0008006" key="3">
    <source>
        <dbReference type="Google" id="ProtNLM"/>
    </source>
</evidence>